<sequence>MLSSLEDLLSVPCGTLLANCCGIITKIMDTPKKVSVVFMCASGEQFVATEFKATVFSPLGVQIGTAQKKQSLAVLQDFLCVLKLVCVKAQRFNSKFDGKVFFGTPLVYEFIITKNSKVFKETCGVTRVDKFVRLEAGRFFALKCVLTAPFTLVDSMFAAVVGDLDAKRADLFVSGDCLSEKFGSLGKNDQLELKRCFIRFEDVALQIHVLSSDVVACNCKVVLDGCLTTPVKRKSDEMNFVSLKTQKKYLIVYCICFFNLFGVVCFQIISAVLKIGEVSHKRRVR</sequence>
<keyword evidence="1" id="KW-0472">Membrane</keyword>
<protein>
    <submittedName>
        <fullName evidence="2">Uncharacterized protein</fullName>
    </submittedName>
</protein>
<name>A0ABD2L0N5_9BILA</name>
<feature type="transmembrane region" description="Helical" evidence="1">
    <location>
        <begin position="250"/>
        <end position="273"/>
    </location>
</feature>
<dbReference type="EMBL" id="JBICBT010000586">
    <property type="protein sequence ID" value="KAL3108787.1"/>
    <property type="molecule type" value="Genomic_DNA"/>
</dbReference>
<reference evidence="2 3" key="1">
    <citation type="submission" date="2024-10" db="EMBL/GenBank/DDBJ databases">
        <authorList>
            <person name="Kim D."/>
        </authorList>
    </citation>
    <scope>NUCLEOTIDE SEQUENCE [LARGE SCALE GENOMIC DNA]</scope>
    <source>
        <strain evidence="2">BH-2024</strain>
    </source>
</reference>
<gene>
    <name evidence="2" type="ORF">niasHT_019274</name>
</gene>
<organism evidence="2 3">
    <name type="scientific">Heterodera trifolii</name>
    <dbReference type="NCBI Taxonomy" id="157864"/>
    <lineage>
        <taxon>Eukaryota</taxon>
        <taxon>Metazoa</taxon>
        <taxon>Ecdysozoa</taxon>
        <taxon>Nematoda</taxon>
        <taxon>Chromadorea</taxon>
        <taxon>Rhabditida</taxon>
        <taxon>Tylenchina</taxon>
        <taxon>Tylenchomorpha</taxon>
        <taxon>Tylenchoidea</taxon>
        <taxon>Heteroderidae</taxon>
        <taxon>Heteroderinae</taxon>
        <taxon>Heterodera</taxon>
    </lineage>
</organism>
<keyword evidence="1" id="KW-1133">Transmembrane helix</keyword>
<keyword evidence="1" id="KW-0812">Transmembrane</keyword>
<accession>A0ABD2L0N5</accession>
<evidence type="ECO:0000313" key="3">
    <source>
        <dbReference type="Proteomes" id="UP001620626"/>
    </source>
</evidence>
<keyword evidence="3" id="KW-1185">Reference proteome</keyword>
<comment type="caution">
    <text evidence="2">The sequence shown here is derived from an EMBL/GenBank/DDBJ whole genome shotgun (WGS) entry which is preliminary data.</text>
</comment>
<proteinExistence type="predicted"/>
<dbReference type="AlphaFoldDB" id="A0ABD2L0N5"/>
<dbReference type="Proteomes" id="UP001620626">
    <property type="component" value="Unassembled WGS sequence"/>
</dbReference>
<evidence type="ECO:0000256" key="1">
    <source>
        <dbReference type="SAM" id="Phobius"/>
    </source>
</evidence>
<evidence type="ECO:0000313" key="2">
    <source>
        <dbReference type="EMBL" id="KAL3108787.1"/>
    </source>
</evidence>